<reference evidence="2" key="1">
    <citation type="submission" date="2006-10" db="EMBL/GenBank/DDBJ databases">
        <title>Complete sequence of Solibacter usitatus Ellin6076.</title>
        <authorList>
            <consortium name="US DOE Joint Genome Institute"/>
            <person name="Copeland A."/>
            <person name="Lucas S."/>
            <person name="Lapidus A."/>
            <person name="Barry K."/>
            <person name="Detter J.C."/>
            <person name="Glavina del Rio T."/>
            <person name="Hammon N."/>
            <person name="Israni S."/>
            <person name="Dalin E."/>
            <person name="Tice H."/>
            <person name="Pitluck S."/>
            <person name="Thompson L.S."/>
            <person name="Brettin T."/>
            <person name="Bruce D."/>
            <person name="Han C."/>
            <person name="Tapia R."/>
            <person name="Gilna P."/>
            <person name="Schmutz J."/>
            <person name="Larimer F."/>
            <person name="Land M."/>
            <person name="Hauser L."/>
            <person name="Kyrpides N."/>
            <person name="Mikhailova N."/>
            <person name="Janssen P.H."/>
            <person name="Kuske C.R."/>
            <person name="Richardson P."/>
        </authorList>
    </citation>
    <scope>NUCLEOTIDE SEQUENCE</scope>
    <source>
        <strain evidence="2">Ellin6076</strain>
    </source>
</reference>
<dbReference type="GO" id="GO:0003677">
    <property type="term" value="F:DNA binding"/>
    <property type="evidence" value="ECO:0007669"/>
    <property type="project" value="InterPro"/>
</dbReference>
<dbReference type="CDD" id="cd00093">
    <property type="entry name" value="HTH_XRE"/>
    <property type="match status" value="1"/>
</dbReference>
<accession>Q023X0</accession>
<dbReference type="InterPro" id="IPR001387">
    <property type="entry name" value="Cro/C1-type_HTH"/>
</dbReference>
<dbReference type="AlphaFoldDB" id="Q023X0"/>
<protein>
    <submittedName>
        <fullName evidence="2">Transcriptional regulator, XRE family</fullName>
    </submittedName>
</protein>
<dbReference type="InParanoid" id="Q023X0"/>
<name>Q023X0_SOLUE</name>
<dbReference type="SMART" id="SM00530">
    <property type="entry name" value="HTH_XRE"/>
    <property type="match status" value="1"/>
</dbReference>
<dbReference type="Pfam" id="PF01381">
    <property type="entry name" value="HTH_3"/>
    <property type="match status" value="1"/>
</dbReference>
<dbReference type="KEGG" id="sus:Acid_2717"/>
<sequence length="81" mass="9505">MTFDDLRARLISNLRLRVRSGEVTERSLARLTGVSQPHLHHILKGKRKLSLEMADLILRRLDMSVVDLLSPEELRERRPHR</sequence>
<dbReference type="InterPro" id="IPR010982">
    <property type="entry name" value="Lambda_DNA-bd_dom_sf"/>
</dbReference>
<organism evidence="2">
    <name type="scientific">Solibacter usitatus (strain Ellin6076)</name>
    <dbReference type="NCBI Taxonomy" id="234267"/>
    <lineage>
        <taxon>Bacteria</taxon>
        <taxon>Pseudomonadati</taxon>
        <taxon>Acidobacteriota</taxon>
        <taxon>Terriglobia</taxon>
        <taxon>Bryobacterales</taxon>
        <taxon>Solibacteraceae</taxon>
        <taxon>Candidatus Solibacter</taxon>
    </lineage>
</organism>
<dbReference type="EMBL" id="CP000473">
    <property type="protein sequence ID" value="ABJ83706.1"/>
    <property type="molecule type" value="Genomic_DNA"/>
</dbReference>
<evidence type="ECO:0000259" key="1">
    <source>
        <dbReference type="PROSITE" id="PS50943"/>
    </source>
</evidence>
<dbReference type="eggNOG" id="ENOG502ZFN7">
    <property type="taxonomic scope" value="Bacteria"/>
</dbReference>
<dbReference type="HOGENOM" id="CLU_2572042_0_0_0"/>
<evidence type="ECO:0000313" key="2">
    <source>
        <dbReference type="EMBL" id="ABJ83706.1"/>
    </source>
</evidence>
<gene>
    <name evidence="2" type="ordered locus">Acid_2717</name>
</gene>
<proteinExistence type="predicted"/>
<dbReference type="OrthoDB" id="129783at2"/>
<dbReference type="Gene3D" id="1.10.260.40">
    <property type="entry name" value="lambda repressor-like DNA-binding domains"/>
    <property type="match status" value="1"/>
</dbReference>
<dbReference type="STRING" id="234267.Acid_2717"/>
<dbReference type="SUPFAM" id="SSF47413">
    <property type="entry name" value="lambda repressor-like DNA-binding domains"/>
    <property type="match status" value="1"/>
</dbReference>
<feature type="domain" description="HTH cro/C1-type" evidence="1">
    <location>
        <begin position="28"/>
        <end position="68"/>
    </location>
</feature>
<dbReference type="PROSITE" id="PS50943">
    <property type="entry name" value="HTH_CROC1"/>
    <property type="match status" value="1"/>
</dbReference>